<evidence type="ECO:0000313" key="2">
    <source>
        <dbReference type="EMBL" id="EGK70386.1"/>
    </source>
</evidence>
<gene>
    <name evidence="2" type="ORF">METUNv1_03291</name>
</gene>
<name>F5RGJ4_METUF</name>
<dbReference type="InterPro" id="IPR001753">
    <property type="entry name" value="Enoyl-CoA_hydra/iso"/>
</dbReference>
<organism evidence="2 3">
    <name type="scientific">Methyloversatilis universalis (strain ATCC BAA-1314 / DSM 25237 / JCM 13912 / CCUG 52030 / FAM5)</name>
    <dbReference type="NCBI Taxonomy" id="1000565"/>
    <lineage>
        <taxon>Bacteria</taxon>
        <taxon>Pseudomonadati</taxon>
        <taxon>Pseudomonadota</taxon>
        <taxon>Betaproteobacteria</taxon>
        <taxon>Nitrosomonadales</taxon>
        <taxon>Sterolibacteriaceae</taxon>
        <taxon>Methyloversatilis</taxon>
    </lineage>
</organism>
<proteinExistence type="inferred from homology"/>
<dbReference type="GO" id="GO:0016853">
    <property type="term" value="F:isomerase activity"/>
    <property type="evidence" value="ECO:0007669"/>
    <property type="project" value="UniProtKB-KW"/>
</dbReference>
<dbReference type="InterPro" id="IPR014748">
    <property type="entry name" value="Enoyl-CoA_hydra_C"/>
</dbReference>
<dbReference type="Gene3D" id="1.10.12.10">
    <property type="entry name" value="Lyase 2-enoyl-coa Hydratase, Chain A, domain 2"/>
    <property type="match status" value="1"/>
</dbReference>
<sequence>MMNDPKALVLTEVVDGIGIATLNRPDHHNLLDASLVQALIAVVDDMNARADVRVIVLSALGDSFSIGSDPQEMERSGLMSADPALAAQLMRALAESAKPVVARVQGPARGLGAGLLAACDVAIASFDAHFSFDSVRTGQVPAVIAPWVIGAIGPARARRYFLTGERFSASEAFRIGLLSEIVASADDLDEAVGEVVDALLLGGPRAQHQIKSLVRALGRPHADQQTLDHVIGLEERIDTGAEAQEGLDALFARRHPGWVPVGMS</sequence>
<dbReference type="AlphaFoldDB" id="F5RGJ4"/>
<dbReference type="eggNOG" id="COG1024">
    <property type="taxonomic scope" value="Bacteria"/>
</dbReference>
<dbReference type="Pfam" id="PF00378">
    <property type="entry name" value="ECH_1"/>
    <property type="match status" value="1"/>
</dbReference>
<accession>F5RGJ4</accession>
<protein>
    <submittedName>
        <fullName evidence="2">Enoyl-CoA hydratase/isomerase</fullName>
    </submittedName>
</protein>
<dbReference type="EMBL" id="AFHG01000057">
    <property type="protein sequence ID" value="EGK70386.1"/>
    <property type="molecule type" value="Genomic_DNA"/>
</dbReference>
<evidence type="ECO:0000256" key="1">
    <source>
        <dbReference type="ARBA" id="ARBA00005254"/>
    </source>
</evidence>
<dbReference type="CDD" id="cd06558">
    <property type="entry name" value="crotonase-like"/>
    <property type="match status" value="1"/>
</dbReference>
<comment type="similarity">
    <text evidence="1">Belongs to the enoyl-CoA hydratase/isomerase family.</text>
</comment>
<dbReference type="Gene3D" id="3.90.226.10">
    <property type="entry name" value="2-enoyl-CoA Hydratase, Chain A, domain 1"/>
    <property type="match status" value="1"/>
</dbReference>
<dbReference type="SUPFAM" id="SSF52096">
    <property type="entry name" value="ClpP/crotonase"/>
    <property type="match status" value="1"/>
</dbReference>
<dbReference type="PANTHER" id="PTHR42964:SF1">
    <property type="entry name" value="POLYKETIDE BIOSYNTHESIS ENOYL-COA HYDRATASE PKSH-RELATED"/>
    <property type="match status" value="1"/>
</dbReference>
<dbReference type="PANTHER" id="PTHR42964">
    <property type="entry name" value="ENOYL-COA HYDRATASE"/>
    <property type="match status" value="1"/>
</dbReference>
<comment type="caution">
    <text evidence="2">The sequence shown here is derived from an EMBL/GenBank/DDBJ whole genome shotgun (WGS) entry which is preliminary data.</text>
</comment>
<dbReference type="Proteomes" id="UP000005019">
    <property type="component" value="Unassembled WGS sequence"/>
</dbReference>
<evidence type="ECO:0000313" key="3">
    <source>
        <dbReference type="Proteomes" id="UP000005019"/>
    </source>
</evidence>
<keyword evidence="3" id="KW-1185">Reference proteome</keyword>
<reference evidence="2 3" key="1">
    <citation type="journal article" date="2011" name="J. Bacteriol.">
        <title>Genome sequence of Methyloversatilis universalis FAM5T, a methylotrophic representative of the order Rhodocyclales.</title>
        <authorList>
            <person name="Kittichotirat W."/>
            <person name="Good N.M."/>
            <person name="Hall R."/>
            <person name="Bringel F."/>
            <person name="Lajus A."/>
            <person name="Medigue C."/>
            <person name="Smalley N.E."/>
            <person name="Beck D."/>
            <person name="Bumgarner R."/>
            <person name="Vuilleumier S."/>
            <person name="Kalyuzhnaya M.G."/>
        </authorList>
    </citation>
    <scope>NUCLEOTIDE SEQUENCE [LARGE SCALE GENOMIC DNA]</scope>
    <source>
        <strain evidence="3">ATCC BAA-1314 / JCM 13912 / FAM5</strain>
    </source>
</reference>
<keyword evidence="2" id="KW-0413">Isomerase</keyword>
<dbReference type="STRING" id="1000565.METUNv1_03291"/>
<dbReference type="InterPro" id="IPR051683">
    <property type="entry name" value="Enoyl-CoA_Hydratase/Isomerase"/>
</dbReference>
<dbReference type="InterPro" id="IPR029045">
    <property type="entry name" value="ClpP/crotonase-like_dom_sf"/>
</dbReference>